<keyword evidence="2" id="KW-1133">Transmembrane helix</keyword>
<dbReference type="RefSeq" id="WP_130422308.1">
    <property type="nucleotide sequence ID" value="NZ_SHKW01000001.1"/>
</dbReference>
<evidence type="ECO:0000256" key="2">
    <source>
        <dbReference type="SAM" id="Phobius"/>
    </source>
</evidence>
<dbReference type="SUPFAM" id="SSF49464">
    <property type="entry name" value="Carboxypeptidase regulatory domain-like"/>
    <property type="match status" value="1"/>
</dbReference>
<dbReference type="AlphaFoldDB" id="A0A4Q7Z0I4"/>
<dbReference type="OrthoDB" id="115803at2"/>
<dbReference type="EMBL" id="SHKW01000001">
    <property type="protein sequence ID" value="RZU43618.1"/>
    <property type="molecule type" value="Genomic_DNA"/>
</dbReference>
<organism evidence="3 4">
    <name type="scientific">Edaphobacter modestus</name>
    <dbReference type="NCBI Taxonomy" id="388466"/>
    <lineage>
        <taxon>Bacteria</taxon>
        <taxon>Pseudomonadati</taxon>
        <taxon>Acidobacteriota</taxon>
        <taxon>Terriglobia</taxon>
        <taxon>Terriglobales</taxon>
        <taxon>Acidobacteriaceae</taxon>
        <taxon>Edaphobacter</taxon>
    </lineage>
</organism>
<evidence type="ECO:0000313" key="3">
    <source>
        <dbReference type="EMBL" id="RZU43618.1"/>
    </source>
</evidence>
<keyword evidence="4" id="KW-1185">Reference proteome</keyword>
<proteinExistence type="predicted"/>
<dbReference type="Proteomes" id="UP000292958">
    <property type="component" value="Unassembled WGS sequence"/>
</dbReference>
<keyword evidence="3" id="KW-0378">Hydrolase</keyword>
<feature type="transmembrane region" description="Helical" evidence="2">
    <location>
        <begin position="37"/>
        <end position="57"/>
    </location>
</feature>
<name>A0A4Q7Z0I4_9BACT</name>
<evidence type="ECO:0000256" key="1">
    <source>
        <dbReference type="SAM" id="MobiDB-lite"/>
    </source>
</evidence>
<comment type="caution">
    <text evidence="3">The sequence shown here is derived from an EMBL/GenBank/DDBJ whole genome shotgun (WGS) entry which is preliminary data.</text>
</comment>
<evidence type="ECO:0000313" key="4">
    <source>
        <dbReference type="Proteomes" id="UP000292958"/>
    </source>
</evidence>
<reference evidence="3 4" key="1">
    <citation type="submission" date="2019-02" db="EMBL/GenBank/DDBJ databases">
        <title>Genomic Encyclopedia of Archaeal and Bacterial Type Strains, Phase II (KMG-II): from individual species to whole genera.</title>
        <authorList>
            <person name="Goeker M."/>
        </authorList>
    </citation>
    <scope>NUCLEOTIDE SEQUENCE [LARGE SCALE GENOMIC DNA]</scope>
    <source>
        <strain evidence="3 4">DSM 18101</strain>
    </source>
</reference>
<accession>A0A4Q7Z0I4</accession>
<dbReference type="InterPro" id="IPR008969">
    <property type="entry name" value="CarboxyPept-like_regulatory"/>
</dbReference>
<protein>
    <submittedName>
        <fullName evidence="3">Carboxypeptidase family protein</fullName>
    </submittedName>
</protein>
<feature type="region of interest" description="Disordered" evidence="1">
    <location>
        <begin position="67"/>
        <end position="90"/>
    </location>
</feature>
<keyword evidence="3" id="KW-0121">Carboxypeptidase</keyword>
<keyword evidence="2" id="KW-0812">Transmembrane</keyword>
<dbReference type="GO" id="GO:0004180">
    <property type="term" value="F:carboxypeptidase activity"/>
    <property type="evidence" value="ECO:0007669"/>
    <property type="project" value="UniProtKB-KW"/>
</dbReference>
<dbReference type="Gene3D" id="2.60.40.1120">
    <property type="entry name" value="Carboxypeptidase-like, regulatory domain"/>
    <property type="match status" value="1"/>
</dbReference>
<keyword evidence="2" id="KW-0472">Membrane</keyword>
<dbReference type="Pfam" id="PF13620">
    <property type="entry name" value="CarboxypepD_reg"/>
    <property type="match status" value="1"/>
</dbReference>
<sequence length="397" mass="42076">MQQLTCSLKILGLIMARVVSTAPAWRRALRRDIWLRPLVVLACTPLLLFLVTATTFGQQQTAELGISSSSLPDAPLPQSGPQSSAEQTPYAEGSATVSGTVLDGSGAAISGAQVSLTHRDGTQLHSLKSGGNGEFAFTKLPAGSYLVIVNAKGFAPFTSAEFVVTAQQSYEVPNVALSVASADTSVTVRPTEEIAAEQIKAEEKQRLIGIIPNFYISYVYDAAPMTTKQKFSLASRDTFDPISLIGVGLAAGIEQANNTYAGYGQGAAGYGKRFAAQFGDGRSSDFLSHAVFPSLFHQDPRYFYQGTGSTKSRLVHALSYSVIARSDTGKPMPNYSYFLAAICSGALSNAYYPHADRGINLVFTTAAIGIAGRAGGTVVREFFSKRLTTNVPGNGKP</sequence>
<keyword evidence="3" id="KW-0645">Protease</keyword>
<gene>
    <name evidence="3" type="ORF">BDD14_5297</name>
</gene>